<sequence>MVNFCITELVHFIFTFYSNSENKKADNLGRLSAVVLSQNFRVHNIPFLGETFFKSGLNFHLFSFLQRY</sequence>
<keyword evidence="2" id="KW-1185">Reference proteome</keyword>
<evidence type="ECO:0000313" key="2">
    <source>
        <dbReference type="Proteomes" id="UP000256924"/>
    </source>
</evidence>
<reference evidence="1 2" key="1">
    <citation type="journal article" date="2004" name="Emerg. Infect. Dis.">
        <title>Amoebae-resisting bacteria isolated from human nasal swabs by amoebal coculture.</title>
        <authorList>
            <person name="Greub G."/>
            <person name="La Scola B."/>
            <person name="Raoult D."/>
        </authorList>
    </citation>
    <scope>NUCLEOTIDE SEQUENCE [LARGE SCALE GENOMIC DNA]</scope>
    <source>
        <strain evidence="1 2">CCUG 51329</strain>
    </source>
</reference>
<organism evidence="1 2">
    <name type="scientific">Candidatus Chryseobacterium massiliense</name>
    <dbReference type="NCBI Taxonomy" id="204089"/>
    <lineage>
        <taxon>Bacteria</taxon>
        <taxon>Pseudomonadati</taxon>
        <taxon>Bacteroidota</taxon>
        <taxon>Flavobacteriia</taxon>
        <taxon>Flavobacteriales</taxon>
        <taxon>Weeksellaceae</taxon>
        <taxon>Chryseobacterium group</taxon>
        <taxon>Chryseobacterium</taxon>
    </lineage>
</organism>
<comment type="caution">
    <text evidence="1">The sequence shown here is derived from an EMBL/GenBank/DDBJ whole genome shotgun (WGS) entry which is preliminary data.</text>
</comment>
<dbReference type="Proteomes" id="UP000256924">
    <property type="component" value="Unassembled WGS sequence"/>
</dbReference>
<name>A0A3D9BBQ0_9FLAO</name>
<accession>A0A3D9BBQ0</accession>
<dbReference type="AlphaFoldDB" id="A0A3D9BBQ0"/>
<proteinExistence type="predicted"/>
<gene>
    <name evidence="1" type="ORF">DRF68_08045</name>
</gene>
<evidence type="ECO:0000313" key="1">
    <source>
        <dbReference type="EMBL" id="REC50953.1"/>
    </source>
</evidence>
<protein>
    <submittedName>
        <fullName evidence="1">Uncharacterized protein</fullName>
    </submittedName>
</protein>
<dbReference type="EMBL" id="QNVU01000012">
    <property type="protein sequence ID" value="REC50953.1"/>
    <property type="molecule type" value="Genomic_DNA"/>
</dbReference>